<dbReference type="InterPro" id="IPR038880">
    <property type="entry name" value="MJ0871-like"/>
</dbReference>
<evidence type="ECO:0000256" key="1">
    <source>
        <dbReference type="SAM" id="Phobius"/>
    </source>
</evidence>
<dbReference type="Proteomes" id="UP000441609">
    <property type="component" value="Unassembled WGS sequence"/>
</dbReference>
<dbReference type="InterPro" id="IPR011642">
    <property type="entry name" value="Gate_dom"/>
</dbReference>
<dbReference type="EMBL" id="WKMX01000021">
    <property type="protein sequence ID" value="MRZ08260.1"/>
    <property type="molecule type" value="Genomic_DNA"/>
</dbReference>
<evidence type="ECO:0000313" key="4">
    <source>
        <dbReference type="EMBL" id="CUP20376.1"/>
    </source>
</evidence>
<evidence type="ECO:0000313" key="19">
    <source>
        <dbReference type="Proteomes" id="UP000432516"/>
    </source>
</evidence>
<protein>
    <submittedName>
        <fullName evidence="3 6">Nucleoside recognition</fullName>
    </submittedName>
    <submittedName>
        <fullName evidence="9">Nucleoside recognition protein</fullName>
    </submittedName>
</protein>
<evidence type="ECO:0000313" key="13">
    <source>
        <dbReference type="EMBL" id="RHD73166.1"/>
    </source>
</evidence>
<evidence type="ECO:0000313" key="15">
    <source>
        <dbReference type="Proteomes" id="UP000095332"/>
    </source>
</evidence>
<evidence type="ECO:0000313" key="24">
    <source>
        <dbReference type="Proteomes" id="UP000471216"/>
    </source>
</evidence>
<gene>
    <name evidence="13" type="ORF">DW782_15085</name>
    <name evidence="4" type="ORF">ERS852380_04142</name>
    <name evidence="3" type="ORF">ERS852429_02908</name>
    <name evidence="5" type="ORF">ERS852560_03839</name>
    <name evidence="9" type="ORF">GKD54_19045</name>
    <name evidence="8" type="ORF">GKD58_19285</name>
    <name evidence="7" type="ORF">GKD59_18920</name>
    <name evidence="10" type="ORF">GKD66_11065</name>
    <name evidence="11" type="ORF">GKD68_19070</name>
    <name evidence="12" type="ORF">GKD70_14670</name>
    <name evidence="14" type="ORF">P2T59_09520</name>
    <name evidence="6" type="ORF">PN599_09515</name>
</gene>
<accession>A0A174LCH8</accession>
<reference evidence="6" key="4">
    <citation type="submission" date="2023-01" db="EMBL/GenBank/DDBJ databases">
        <title>Human gut microbiome strain richness.</title>
        <authorList>
            <person name="Chen-Liaw A."/>
        </authorList>
    </citation>
    <scope>NUCLEOTIDE SEQUENCE</scope>
    <source>
        <strain evidence="6">RTP21484st1_E5_RTP21484_190118</strain>
    </source>
</reference>
<evidence type="ECO:0000313" key="3">
    <source>
        <dbReference type="EMBL" id="CUN25247.1"/>
    </source>
</evidence>
<evidence type="ECO:0000313" key="12">
    <source>
        <dbReference type="EMBL" id="MSB74509.1"/>
    </source>
</evidence>
<evidence type="ECO:0000313" key="10">
    <source>
        <dbReference type="EMBL" id="MRZ50747.1"/>
    </source>
</evidence>
<dbReference type="Proteomes" id="UP000095332">
    <property type="component" value="Unassembled WGS sequence"/>
</dbReference>
<dbReference type="RefSeq" id="WP_005855462.1">
    <property type="nucleotide sequence ID" value="NZ_AP019729.1"/>
</dbReference>
<evidence type="ECO:0000313" key="22">
    <source>
        <dbReference type="Proteomes" id="UP000450599"/>
    </source>
</evidence>
<dbReference type="PANTHER" id="PTHR38139">
    <property type="entry name" value="GATE DOMAIN-CONTAINING PROTEIN"/>
    <property type="match status" value="1"/>
</dbReference>
<dbReference type="Proteomes" id="UP000432516">
    <property type="component" value="Unassembled WGS sequence"/>
</dbReference>
<name>A0A174LCH8_PARDI</name>
<dbReference type="Proteomes" id="UP001210126">
    <property type="component" value="Unassembled WGS sequence"/>
</dbReference>
<reference evidence="14" key="5">
    <citation type="submission" date="2023-03" db="EMBL/GenBank/DDBJ databases">
        <title>Parabacteroides distasonis, a bacteria resistant against UC.</title>
        <authorList>
            <person name="Dai W."/>
        </authorList>
    </citation>
    <scope>NUCLEOTIDE SEQUENCE</scope>
    <source>
        <strain evidence="14">F1-28</strain>
    </source>
</reference>
<proteinExistence type="predicted"/>
<dbReference type="EMBL" id="WKMO01000013">
    <property type="protein sequence ID" value="MSB74509.1"/>
    <property type="molecule type" value="Genomic_DNA"/>
</dbReference>
<evidence type="ECO:0000313" key="14">
    <source>
        <dbReference type="EMBL" id="WET66211.1"/>
    </source>
</evidence>
<feature type="transmembrane region" description="Helical" evidence="1">
    <location>
        <begin position="181"/>
        <end position="199"/>
    </location>
</feature>
<dbReference type="Proteomes" id="UP000095455">
    <property type="component" value="Unassembled WGS sequence"/>
</dbReference>
<reference evidence="19 20" key="3">
    <citation type="journal article" date="2019" name="Nat. Med.">
        <title>A library of human gut bacterial isolates paired with longitudinal multiomics data enables mechanistic microbiome research.</title>
        <authorList>
            <person name="Poyet M."/>
            <person name="Groussin M."/>
            <person name="Gibbons S.M."/>
            <person name="Avila-Pacheco J."/>
            <person name="Jiang X."/>
            <person name="Kearney S.M."/>
            <person name="Perrotta A.R."/>
            <person name="Berdy B."/>
            <person name="Zhao S."/>
            <person name="Lieberman T.D."/>
            <person name="Swanson P.K."/>
            <person name="Smith M."/>
            <person name="Roesemann S."/>
            <person name="Alexander J.E."/>
            <person name="Rich S.A."/>
            <person name="Livny J."/>
            <person name="Vlamakis H."/>
            <person name="Clish C."/>
            <person name="Bullock K."/>
            <person name="Deik A."/>
            <person name="Scott J."/>
            <person name="Pierce K.A."/>
            <person name="Xavier R.J."/>
            <person name="Alm E.J."/>
        </authorList>
    </citation>
    <scope>NUCLEOTIDE SEQUENCE [LARGE SCALE GENOMIC DNA]</scope>
    <source>
        <strain evidence="9 24">BIOML-A10</strain>
        <strain evidence="8 22">BIOML-A11</strain>
        <strain evidence="11 19">BIOML-A2</strain>
        <strain evidence="12 21">BIOML-A20</strain>
        <strain evidence="10 20">BIOML-A32</strain>
        <strain evidence="7 23">BIOML-A41</strain>
    </source>
</reference>
<dbReference type="PANTHER" id="PTHR38139:SF1">
    <property type="entry name" value="NUCLEOSIDE TRANSPORTER_FEOB GTPASE GATE DOMAIN-CONTAINING PROTEIN"/>
    <property type="match status" value="1"/>
</dbReference>
<evidence type="ECO:0000313" key="8">
    <source>
        <dbReference type="EMBL" id="MRY86362.1"/>
    </source>
</evidence>
<dbReference type="Proteomes" id="UP000095591">
    <property type="component" value="Unassembled WGS sequence"/>
</dbReference>
<evidence type="ECO:0000313" key="16">
    <source>
        <dbReference type="Proteomes" id="UP000095455"/>
    </source>
</evidence>
<organism evidence="9 24">
    <name type="scientific">Parabacteroides distasonis</name>
    <dbReference type="NCBI Taxonomy" id="823"/>
    <lineage>
        <taxon>Bacteria</taxon>
        <taxon>Pseudomonadati</taxon>
        <taxon>Bacteroidota</taxon>
        <taxon>Bacteroidia</taxon>
        <taxon>Bacteroidales</taxon>
        <taxon>Tannerellaceae</taxon>
        <taxon>Parabacteroides</taxon>
    </lineage>
</organism>
<dbReference type="EMBL" id="CZBM01000020">
    <property type="protein sequence ID" value="CUQ53065.1"/>
    <property type="molecule type" value="Genomic_DNA"/>
</dbReference>
<dbReference type="Proteomes" id="UP000441358">
    <property type="component" value="Unassembled WGS sequence"/>
</dbReference>
<reference evidence="13 18" key="2">
    <citation type="submission" date="2018-08" db="EMBL/GenBank/DDBJ databases">
        <title>A genome reference for cultivated species of the human gut microbiota.</title>
        <authorList>
            <person name="Zou Y."/>
            <person name="Xue W."/>
            <person name="Luo G."/>
        </authorList>
    </citation>
    <scope>NUCLEOTIDE SEQUENCE [LARGE SCALE GENOMIC DNA]</scope>
    <source>
        <strain evidence="13 18">AM30-4</strain>
    </source>
</reference>
<dbReference type="EMBL" id="WKMC01000007">
    <property type="protein sequence ID" value="MRZ50747.1"/>
    <property type="molecule type" value="Genomic_DNA"/>
</dbReference>
<dbReference type="EMBL" id="CYXP01000007">
    <property type="protein sequence ID" value="CUN25247.1"/>
    <property type="molecule type" value="Genomic_DNA"/>
</dbReference>
<evidence type="ECO:0000259" key="2">
    <source>
        <dbReference type="Pfam" id="PF07670"/>
    </source>
</evidence>
<dbReference type="Pfam" id="PF07670">
    <property type="entry name" value="Gate"/>
    <property type="match status" value="1"/>
</dbReference>
<keyword evidence="1" id="KW-0472">Membrane</keyword>
<dbReference type="Proteomes" id="UP001221009">
    <property type="component" value="Chromosome"/>
</dbReference>
<dbReference type="EMBL" id="WKNE01000022">
    <property type="protein sequence ID" value="MRZ56803.1"/>
    <property type="molecule type" value="Genomic_DNA"/>
</dbReference>
<dbReference type="EMBL" id="JAQMPJ010000006">
    <property type="protein sequence ID" value="MDB9005239.1"/>
    <property type="molecule type" value="Genomic_DNA"/>
</dbReference>
<evidence type="ECO:0000313" key="20">
    <source>
        <dbReference type="Proteomes" id="UP000441358"/>
    </source>
</evidence>
<keyword evidence="1" id="KW-1133">Transmembrane helix</keyword>
<dbReference type="EMBL" id="WKMW01000023">
    <property type="protein sequence ID" value="MRY86362.1"/>
    <property type="molecule type" value="Genomic_DNA"/>
</dbReference>
<dbReference type="EMBL" id="CP120353">
    <property type="protein sequence ID" value="WET66211.1"/>
    <property type="molecule type" value="Genomic_DNA"/>
</dbReference>
<evidence type="ECO:0000313" key="18">
    <source>
        <dbReference type="Proteomes" id="UP000284660"/>
    </source>
</evidence>
<evidence type="ECO:0000313" key="6">
    <source>
        <dbReference type="EMBL" id="MDB9005239.1"/>
    </source>
</evidence>
<evidence type="ECO:0000313" key="23">
    <source>
        <dbReference type="Proteomes" id="UP000463337"/>
    </source>
</evidence>
<feature type="transmembrane region" description="Helical" evidence="1">
    <location>
        <begin position="129"/>
        <end position="146"/>
    </location>
</feature>
<evidence type="ECO:0000313" key="7">
    <source>
        <dbReference type="EMBL" id="MRY59937.1"/>
    </source>
</evidence>
<evidence type="ECO:0000313" key="17">
    <source>
        <dbReference type="Proteomes" id="UP000095591"/>
    </source>
</evidence>
<feature type="transmembrane region" description="Helical" evidence="1">
    <location>
        <begin position="27"/>
        <end position="43"/>
    </location>
</feature>
<evidence type="ECO:0000313" key="21">
    <source>
        <dbReference type="Proteomes" id="UP000441609"/>
    </source>
</evidence>
<sequence length="319" mass="35397">METGQGVIGRVWGCILKALPKAGKTCLWLLKIILPISLLVRILQYSGILGQISDWLVPVFSLVGLPGETAIVFITSIFSPLYAPIALITSMSLGVREATILALMCLTSHNLMVESSVQAKTGSSFWEMTLLRLIMSFVIAFSLNWVMPHEGWGQVGIAQSAAVCDNWLEVFVLWFTSSMKVVISILIIVTALMILHYILEEFNLMKGLSSVFSPLMRLFGLPQDAAFLWLVGNVVGLAYGGAIMVEQMEQRKLSYGDGNLLNHHLAVCHSLLEDTIIFAAIGVPVLWVVPTRLFFAIAVVWILRGYSYMYARKVKHIYE</sequence>
<feature type="transmembrane region" description="Helical" evidence="1">
    <location>
        <begin position="226"/>
        <end position="245"/>
    </location>
</feature>
<dbReference type="AlphaFoldDB" id="A0A174LCH8"/>
<dbReference type="EMBL" id="QSJN01000009">
    <property type="protein sequence ID" value="RHD73166.1"/>
    <property type="molecule type" value="Genomic_DNA"/>
</dbReference>
<reference evidence="15 16" key="1">
    <citation type="submission" date="2015-09" db="EMBL/GenBank/DDBJ databases">
        <authorList>
            <consortium name="Pathogen Informatics"/>
        </authorList>
    </citation>
    <scope>NUCLEOTIDE SEQUENCE [LARGE SCALE GENOMIC DNA]</scope>
    <source>
        <strain evidence="4 16">2789STDY5608822</strain>
        <strain evidence="3 17">2789STDY5608872</strain>
        <strain evidence="5 15">2789STDY5834948</strain>
    </source>
</reference>
<evidence type="ECO:0000313" key="5">
    <source>
        <dbReference type="EMBL" id="CUQ53065.1"/>
    </source>
</evidence>
<dbReference type="EMBL" id="WKLT01000022">
    <property type="protein sequence ID" value="MRY59937.1"/>
    <property type="molecule type" value="Genomic_DNA"/>
</dbReference>
<dbReference type="GeneID" id="93524970"/>
<dbReference type="Proteomes" id="UP000450599">
    <property type="component" value="Unassembled WGS sequence"/>
</dbReference>
<feature type="domain" description="Nucleoside transporter/FeoB GTPase Gate" evidence="2">
    <location>
        <begin position="27"/>
        <end position="106"/>
    </location>
</feature>
<evidence type="ECO:0000313" key="11">
    <source>
        <dbReference type="EMBL" id="MRZ56803.1"/>
    </source>
</evidence>
<keyword evidence="1" id="KW-0812">Transmembrane</keyword>
<dbReference type="Proteomes" id="UP000284660">
    <property type="component" value="Unassembled WGS sequence"/>
</dbReference>
<dbReference type="OrthoDB" id="9779080at2"/>
<evidence type="ECO:0000313" key="9">
    <source>
        <dbReference type="EMBL" id="MRZ08260.1"/>
    </source>
</evidence>
<dbReference type="Proteomes" id="UP000463337">
    <property type="component" value="Unassembled WGS sequence"/>
</dbReference>
<dbReference type="EMBL" id="CYYK01000020">
    <property type="protein sequence ID" value="CUP20376.1"/>
    <property type="molecule type" value="Genomic_DNA"/>
</dbReference>
<dbReference type="Proteomes" id="UP000471216">
    <property type="component" value="Unassembled WGS sequence"/>
</dbReference>